<accession>A0A853BYL9</accession>
<dbReference type="Pfam" id="PF00248">
    <property type="entry name" value="Aldo_ket_red"/>
    <property type="match status" value="1"/>
</dbReference>
<comment type="caution">
    <text evidence="2">The sequence shown here is derived from an EMBL/GenBank/DDBJ whole genome shotgun (WGS) entry which is preliminary data.</text>
</comment>
<evidence type="ECO:0000313" key="2">
    <source>
        <dbReference type="EMBL" id="NYJ01050.1"/>
    </source>
</evidence>
<dbReference type="SUPFAM" id="SSF51430">
    <property type="entry name" value="NAD(P)-linked oxidoreductase"/>
    <property type="match status" value="1"/>
</dbReference>
<gene>
    <name evidence="2" type="ORF">HNR19_001748</name>
</gene>
<dbReference type="Proteomes" id="UP000530424">
    <property type="component" value="Unassembled WGS sequence"/>
</dbReference>
<dbReference type="RefSeq" id="WP_179667572.1">
    <property type="nucleotide sequence ID" value="NZ_JACCFP010000001.1"/>
</dbReference>
<dbReference type="EMBL" id="JACCFP010000001">
    <property type="protein sequence ID" value="NYJ01050.1"/>
    <property type="molecule type" value="Genomic_DNA"/>
</dbReference>
<dbReference type="InterPro" id="IPR023210">
    <property type="entry name" value="NADP_OxRdtase_dom"/>
</dbReference>
<keyword evidence="3" id="KW-1185">Reference proteome</keyword>
<reference evidence="2 3" key="1">
    <citation type="submission" date="2020-07" db="EMBL/GenBank/DDBJ databases">
        <title>Sequencing the genomes of 1000 actinobacteria strains.</title>
        <authorList>
            <person name="Klenk H.-P."/>
        </authorList>
    </citation>
    <scope>NUCLEOTIDE SEQUENCE [LARGE SCALE GENOMIC DNA]</scope>
    <source>
        <strain evidence="2 3">DSM 103833</strain>
    </source>
</reference>
<dbReference type="InterPro" id="IPR036812">
    <property type="entry name" value="NAD(P)_OxRdtase_dom_sf"/>
</dbReference>
<dbReference type="PANTHER" id="PTHR43312:SF1">
    <property type="entry name" value="NADP-DEPENDENT OXIDOREDUCTASE DOMAIN-CONTAINING PROTEIN"/>
    <property type="match status" value="1"/>
</dbReference>
<proteinExistence type="predicted"/>
<name>A0A853BYL9_9ACTN</name>
<protein>
    <submittedName>
        <fullName evidence="2">Aryl-alcohol dehydrogenase-like predicted oxidoreductase</fullName>
    </submittedName>
</protein>
<feature type="domain" description="NADP-dependent oxidoreductase" evidence="1">
    <location>
        <begin position="16"/>
        <end position="310"/>
    </location>
</feature>
<sequence length="331" mass="35227">MQQRPLPRLSRDASVIGLGTWQLGADWGEVTEDDALAVLEAAADAGVTFFDTADVYGDGRSEQVIGRFLREHPDAAITVATKMGRRVEQLPEHYVLDSFRAWTDRSRRNLGVDTLDLVQLHCPPSAVIDDDATYDALDTLVADGAIAAYGVSVETCDQALSAIARPGVASIQIILNAFRLKPLDAVLPAAADAGVAIIARVPLASGLLSGRYDATTRFAPDDHRSYNRHGEAFDVGETFSGVDYEAGVAAAQEFSALVREHGPAGASPAQVALAWVAQQPGVSTVIPGARNVEQARSNAAAGALPALAPELLDGVRGIYDRYFRAAVHDRW</sequence>
<dbReference type="InterPro" id="IPR053135">
    <property type="entry name" value="AKR2_Oxidoreductase"/>
</dbReference>
<evidence type="ECO:0000313" key="3">
    <source>
        <dbReference type="Proteomes" id="UP000530424"/>
    </source>
</evidence>
<dbReference type="Gene3D" id="3.20.20.100">
    <property type="entry name" value="NADP-dependent oxidoreductase domain"/>
    <property type="match status" value="1"/>
</dbReference>
<dbReference type="AlphaFoldDB" id="A0A853BYL9"/>
<dbReference type="PANTHER" id="PTHR43312">
    <property type="entry name" value="D-THREO-ALDOSE 1-DEHYDROGENASE"/>
    <property type="match status" value="1"/>
</dbReference>
<dbReference type="CDD" id="cd19086">
    <property type="entry name" value="AKR_AKR11C1"/>
    <property type="match status" value="1"/>
</dbReference>
<organism evidence="2 3">
    <name type="scientific">Nocardioides thalensis</name>
    <dbReference type="NCBI Taxonomy" id="1914755"/>
    <lineage>
        <taxon>Bacteria</taxon>
        <taxon>Bacillati</taxon>
        <taxon>Actinomycetota</taxon>
        <taxon>Actinomycetes</taxon>
        <taxon>Propionibacteriales</taxon>
        <taxon>Nocardioidaceae</taxon>
        <taxon>Nocardioides</taxon>
    </lineage>
</organism>
<evidence type="ECO:0000259" key="1">
    <source>
        <dbReference type="Pfam" id="PF00248"/>
    </source>
</evidence>